<accession>A0A7U2FA90</accession>
<evidence type="ECO:0000313" key="1">
    <source>
        <dbReference type="EMBL" id="QRD01273.1"/>
    </source>
</evidence>
<reference evidence="2" key="1">
    <citation type="journal article" date="2021" name="BMC Genomics">
        <title>Chromosome-level genome assembly and manually-curated proteome of model necrotroph Parastagonospora nodorum Sn15 reveals a genome-wide trove of candidate effector homologs, and redundancy of virulence-related functions within an accessory chromosome.</title>
        <authorList>
            <person name="Bertazzoni S."/>
            <person name="Jones D.A.B."/>
            <person name="Phan H.T."/>
            <person name="Tan K.-C."/>
            <person name="Hane J.K."/>
        </authorList>
    </citation>
    <scope>NUCLEOTIDE SEQUENCE [LARGE SCALE GENOMIC DNA]</scope>
    <source>
        <strain evidence="2">SN15 / ATCC MYA-4574 / FGSC 10173)</strain>
    </source>
</reference>
<dbReference type="AlphaFoldDB" id="A0A7U2FA90"/>
<dbReference type="VEuPathDB" id="FungiDB:JI435_416360"/>
<gene>
    <name evidence="1" type="ORF">JI435_416360</name>
</gene>
<name>A0A7U2FA90_PHANO</name>
<organism evidence="1 2">
    <name type="scientific">Phaeosphaeria nodorum (strain SN15 / ATCC MYA-4574 / FGSC 10173)</name>
    <name type="common">Glume blotch fungus</name>
    <name type="synonym">Parastagonospora nodorum</name>
    <dbReference type="NCBI Taxonomy" id="321614"/>
    <lineage>
        <taxon>Eukaryota</taxon>
        <taxon>Fungi</taxon>
        <taxon>Dikarya</taxon>
        <taxon>Ascomycota</taxon>
        <taxon>Pezizomycotina</taxon>
        <taxon>Dothideomycetes</taxon>
        <taxon>Pleosporomycetidae</taxon>
        <taxon>Pleosporales</taxon>
        <taxon>Pleosporineae</taxon>
        <taxon>Phaeosphaeriaceae</taxon>
        <taxon>Parastagonospora</taxon>
    </lineage>
</organism>
<keyword evidence="2" id="KW-1185">Reference proteome</keyword>
<evidence type="ECO:0000313" key="2">
    <source>
        <dbReference type="Proteomes" id="UP000663193"/>
    </source>
</evidence>
<dbReference type="Proteomes" id="UP000663193">
    <property type="component" value="Chromosome 12"/>
</dbReference>
<proteinExistence type="predicted"/>
<dbReference type="EMBL" id="CP069034">
    <property type="protein sequence ID" value="QRD01273.1"/>
    <property type="molecule type" value="Genomic_DNA"/>
</dbReference>
<sequence>MIAAMALEDSPKHVFYAGSADACRLYSLMLPCRWVDFNIAVRGTLSRTAFPSSVRIL</sequence>
<protein>
    <submittedName>
        <fullName evidence="1">Uncharacterized protein</fullName>
    </submittedName>
</protein>